<proteinExistence type="predicted"/>
<protein>
    <recommendedName>
        <fullName evidence="1">Transcriptional repressor PaaX-like central Cas2-like domain-containing protein</fullName>
    </recommendedName>
</protein>
<comment type="caution">
    <text evidence="2">The sequence shown here is derived from an EMBL/GenBank/DDBJ whole genome shotgun (WGS) entry which is preliminary data.</text>
</comment>
<dbReference type="EMBL" id="MFEN01000016">
    <property type="protein sequence ID" value="OGE84356.1"/>
    <property type="molecule type" value="Genomic_DNA"/>
</dbReference>
<evidence type="ECO:0000259" key="1">
    <source>
        <dbReference type="Pfam" id="PF20803"/>
    </source>
</evidence>
<evidence type="ECO:0000313" key="2">
    <source>
        <dbReference type="EMBL" id="OGE84356.1"/>
    </source>
</evidence>
<name>A0A1F5P376_9BACT</name>
<feature type="domain" description="Transcriptional repressor PaaX-like central Cas2-like" evidence="1">
    <location>
        <begin position="119"/>
        <end position="184"/>
    </location>
</feature>
<dbReference type="Pfam" id="PF20803">
    <property type="entry name" value="PaaX_M"/>
    <property type="match status" value="1"/>
</dbReference>
<sequence length="190" mass="21972">MKYKHGELTIKLLEAVKSGAELTVDIVTAFLESGYGASYGKLTRNLDKRVDEREALALERQKIYAAVARLKKSGYFEVVDQKWKITGSGLMKLDELKKIIRTRMTPQTYKNQESSIIKIVMFDIPEKLSFARRWLRNTLSNLGFIMMQKSVWIGKSKIPPEFLDDIKKLRLENFIEIITVNKSGNIRKLR</sequence>
<gene>
    <name evidence="2" type="ORF">A2846_03915</name>
</gene>
<evidence type="ECO:0000313" key="3">
    <source>
        <dbReference type="Proteomes" id="UP000176339"/>
    </source>
</evidence>
<dbReference type="AlphaFoldDB" id="A0A1F5P376"/>
<dbReference type="Proteomes" id="UP000176339">
    <property type="component" value="Unassembled WGS sequence"/>
</dbReference>
<reference evidence="2 3" key="1">
    <citation type="journal article" date="2016" name="Nat. Commun.">
        <title>Thousands of microbial genomes shed light on interconnected biogeochemical processes in an aquifer system.</title>
        <authorList>
            <person name="Anantharaman K."/>
            <person name="Brown C.T."/>
            <person name="Hug L.A."/>
            <person name="Sharon I."/>
            <person name="Castelle C.J."/>
            <person name="Probst A.J."/>
            <person name="Thomas B.C."/>
            <person name="Singh A."/>
            <person name="Wilkins M.J."/>
            <person name="Karaoz U."/>
            <person name="Brodie E.L."/>
            <person name="Williams K.H."/>
            <person name="Hubbard S.S."/>
            <person name="Banfield J.F."/>
        </authorList>
    </citation>
    <scope>NUCLEOTIDE SEQUENCE [LARGE SCALE GENOMIC DNA]</scope>
</reference>
<dbReference type="InterPro" id="IPR048846">
    <property type="entry name" value="PaaX-like_central"/>
</dbReference>
<accession>A0A1F5P376</accession>
<organism evidence="2 3">
    <name type="scientific">Candidatus Doudnabacteria bacterium RIFCSPHIGHO2_01_FULL_49_9</name>
    <dbReference type="NCBI Taxonomy" id="1817827"/>
    <lineage>
        <taxon>Bacteria</taxon>
        <taxon>Candidatus Doudnaibacteriota</taxon>
    </lineage>
</organism>